<evidence type="ECO:0000256" key="1">
    <source>
        <dbReference type="SAM" id="Phobius"/>
    </source>
</evidence>
<feature type="transmembrane region" description="Helical" evidence="1">
    <location>
        <begin position="113"/>
        <end position="134"/>
    </location>
</feature>
<feature type="transmembrane region" description="Helical" evidence="1">
    <location>
        <begin position="140"/>
        <end position="159"/>
    </location>
</feature>
<evidence type="ECO:0000313" key="2">
    <source>
        <dbReference type="EMBL" id="OKL43787.1"/>
    </source>
</evidence>
<dbReference type="Proteomes" id="UP000185783">
    <property type="component" value="Unassembled WGS sequence"/>
</dbReference>
<dbReference type="Pfam" id="PF09933">
    <property type="entry name" value="DUF2165"/>
    <property type="match status" value="1"/>
</dbReference>
<keyword evidence="1" id="KW-0812">Transmembrane</keyword>
<evidence type="ECO:0008006" key="4">
    <source>
        <dbReference type="Google" id="ProtNLM"/>
    </source>
</evidence>
<organism evidence="2 3">
    <name type="scientific">Pseudovibrio exalbescens</name>
    <dbReference type="NCBI Taxonomy" id="197461"/>
    <lineage>
        <taxon>Bacteria</taxon>
        <taxon>Pseudomonadati</taxon>
        <taxon>Pseudomonadota</taxon>
        <taxon>Alphaproteobacteria</taxon>
        <taxon>Hyphomicrobiales</taxon>
        <taxon>Stappiaceae</taxon>
        <taxon>Pseudovibrio</taxon>
    </lineage>
</organism>
<protein>
    <recommendedName>
        <fullName evidence="4">DUF2165 domain-containing protein</fullName>
    </recommendedName>
</protein>
<keyword evidence="1" id="KW-0472">Membrane</keyword>
<accession>A0A1U7JGE2</accession>
<dbReference type="EMBL" id="LVVZ01000018">
    <property type="protein sequence ID" value="OKL43787.1"/>
    <property type="molecule type" value="Genomic_DNA"/>
</dbReference>
<gene>
    <name evidence="2" type="ORF">A3843_11760</name>
</gene>
<dbReference type="AlphaFoldDB" id="A0A1U7JGE2"/>
<name>A0A1U7JGE2_9HYPH</name>
<dbReference type="STRING" id="197461.A3843_11760"/>
<comment type="caution">
    <text evidence="2">The sequence shown here is derived from an EMBL/GenBank/DDBJ whole genome shotgun (WGS) entry which is preliminary data.</text>
</comment>
<feature type="transmembrane region" description="Helical" evidence="1">
    <location>
        <begin position="12"/>
        <end position="30"/>
    </location>
</feature>
<keyword evidence="1" id="KW-1133">Transmembrane helix</keyword>
<proteinExistence type="predicted"/>
<evidence type="ECO:0000313" key="3">
    <source>
        <dbReference type="Proteomes" id="UP000185783"/>
    </source>
</evidence>
<dbReference type="RefSeq" id="WP_051269177.1">
    <property type="nucleotide sequence ID" value="NZ_LVVZ01000018.1"/>
</dbReference>
<keyword evidence="3" id="KW-1185">Reference proteome</keyword>
<sequence length="170" mass="18996">MARLSAQLLPRAVLLTGLAVWLTIAVLNNVTDSGTNIIHLNRMLSMRLLADDPLFGNGLEWRAWQTVSAQTILYVVVVWQVLTACALWLAAFRMMGTALSGEMNDAALRSANLALSMFLALWLVFLCGGLWFGYWMKQGPIQGVHLTLVIISLLSLTYVNQPTQWLDRKY</sequence>
<dbReference type="InterPro" id="IPR018681">
    <property type="entry name" value="DUF2165_transmembrane"/>
</dbReference>
<reference evidence="2 3" key="1">
    <citation type="submission" date="2016-03" db="EMBL/GenBank/DDBJ databases">
        <title>Genome sequence of Nesiotobacter sp. nov., a moderately halophilic alphaproteobacterium isolated from the Yellow Sea, China.</title>
        <authorList>
            <person name="Zhang G."/>
            <person name="Zhang R."/>
        </authorList>
    </citation>
    <scope>NUCLEOTIDE SEQUENCE [LARGE SCALE GENOMIC DNA]</scope>
    <source>
        <strain evidence="2 3">WB1-6</strain>
    </source>
</reference>
<feature type="transmembrane region" description="Helical" evidence="1">
    <location>
        <begin position="71"/>
        <end position="92"/>
    </location>
</feature>